<protein>
    <submittedName>
        <fullName evidence="1">Uncharacterized protein</fullName>
    </submittedName>
</protein>
<evidence type="ECO:0000313" key="1">
    <source>
        <dbReference type="EMBL" id="QBE63295.1"/>
    </source>
</evidence>
<dbReference type="RefSeq" id="WP_130186424.1">
    <property type="nucleotide sequence ID" value="NZ_CP035913.1"/>
</dbReference>
<gene>
    <name evidence="1" type="ORF">EWM63_10250</name>
</gene>
<dbReference type="Proteomes" id="UP000290637">
    <property type="component" value="Chromosome"/>
</dbReference>
<dbReference type="EMBL" id="CP035913">
    <property type="protein sequence ID" value="QBE63295.1"/>
    <property type="molecule type" value="Genomic_DNA"/>
</dbReference>
<reference evidence="1 2" key="1">
    <citation type="submission" date="2019-02" db="EMBL/GenBank/DDBJ databases">
        <title>Draft Genome Sequences of Six Type Strains of the Genus Massilia.</title>
        <authorList>
            <person name="Miess H."/>
            <person name="Frediansyhah A."/>
            <person name="Gross H."/>
        </authorList>
    </citation>
    <scope>NUCLEOTIDE SEQUENCE [LARGE SCALE GENOMIC DNA]</scope>
    <source>
        <strain evidence="1 2">DSM 17473</strain>
    </source>
</reference>
<sequence length="218" mass="22874">MNTAMHGPAGAMRWELSIVCATDRPGSFAEPAGNDVDRAARIVSELAADGYQHAGEVSLWQALYPGDDALFVGAYPGGVLACHADLAGALIHGNAWSRVNGSLRGGFRETLLALYPGGEVMAMALHCAANLWGFSTYRESRRIRTVAGSGEDGLFADHGPPLAEEIPVLAHVTPALLDRPAAGEALVLAASARMFGDSIDRLAGTGPTLSHYRRRPAA</sequence>
<dbReference type="OrthoDB" id="286042at2"/>
<dbReference type="KEGG" id="plue:EWM63_10250"/>
<organism evidence="1 2">
    <name type="scientific">Pseudoduganella lutea</name>
    <dbReference type="NCBI Taxonomy" id="321985"/>
    <lineage>
        <taxon>Bacteria</taxon>
        <taxon>Pseudomonadati</taxon>
        <taxon>Pseudomonadota</taxon>
        <taxon>Betaproteobacteria</taxon>
        <taxon>Burkholderiales</taxon>
        <taxon>Oxalobacteraceae</taxon>
        <taxon>Telluria group</taxon>
        <taxon>Pseudoduganella</taxon>
    </lineage>
</organism>
<keyword evidence="2" id="KW-1185">Reference proteome</keyword>
<dbReference type="Pfam" id="PF21997">
    <property type="entry name" value="DUF6928"/>
    <property type="match status" value="1"/>
</dbReference>
<dbReference type="InterPro" id="IPR053847">
    <property type="entry name" value="DUF6928"/>
</dbReference>
<evidence type="ECO:0000313" key="2">
    <source>
        <dbReference type="Proteomes" id="UP000290637"/>
    </source>
</evidence>
<name>A0A4P6KX02_9BURK</name>
<proteinExistence type="predicted"/>
<accession>A0A4P6KX02</accession>
<dbReference type="AlphaFoldDB" id="A0A4P6KX02"/>